<keyword evidence="3" id="KW-1185">Reference proteome</keyword>
<proteinExistence type="predicted"/>
<dbReference type="EMBL" id="ML991815">
    <property type="protein sequence ID" value="KAF2232509.1"/>
    <property type="molecule type" value="Genomic_DNA"/>
</dbReference>
<gene>
    <name evidence="2" type="ORF">EV356DRAFT_505267</name>
</gene>
<feature type="compositionally biased region" description="Low complexity" evidence="1">
    <location>
        <begin position="50"/>
        <end position="62"/>
    </location>
</feature>
<reference evidence="2" key="1">
    <citation type="journal article" date="2020" name="Stud. Mycol.">
        <title>101 Dothideomycetes genomes: a test case for predicting lifestyles and emergence of pathogens.</title>
        <authorList>
            <person name="Haridas S."/>
            <person name="Albert R."/>
            <person name="Binder M."/>
            <person name="Bloem J."/>
            <person name="Labutti K."/>
            <person name="Salamov A."/>
            <person name="Andreopoulos B."/>
            <person name="Baker S."/>
            <person name="Barry K."/>
            <person name="Bills G."/>
            <person name="Bluhm B."/>
            <person name="Cannon C."/>
            <person name="Castanera R."/>
            <person name="Culley D."/>
            <person name="Daum C."/>
            <person name="Ezra D."/>
            <person name="Gonzalez J."/>
            <person name="Henrissat B."/>
            <person name="Kuo A."/>
            <person name="Liang C."/>
            <person name="Lipzen A."/>
            <person name="Lutzoni F."/>
            <person name="Magnuson J."/>
            <person name="Mondo S."/>
            <person name="Nolan M."/>
            <person name="Ohm R."/>
            <person name="Pangilinan J."/>
            <person name="Park H.-J."/>
            <person name="Ramirez L."/>
            <person name="Alfaro M."/>
            <person name="Sun H."/>
            <person name="Tritt A."/>
            <person name="Yoshinaga Y."/>
            <person name="Zwiers L.-H."/>
            <person name="Turgeon B."/>
            <person name="Goodwin S."/>
            <person name="Spatafora J."/>
            <person name="Crous P."/>
            <person name="Grigoriev I."/>
        </authorList>
    </citation>
    <scope>NUCLEOTIDE SEQUENCE</scope>
    <source>
        <strain evidence="2">Tuck. ex Michener</strain>
    </source>
</reference>
<evidence type="ECO:0000256" key="1">
    <source>
        <dbReference type="SAM" id="MobiDB-lite"/>
    </source>
</evidence>
<evidence type="ECO:0000313" key="2">
    <source>
        <dbReference type="EMBL" id="KAF2232509.1"/>
    </source>
</evidence>
<evidence type="ECO:0000313" key="3">
    <source>
        <dbReference type="Proteomes" id="UP000800092"/>
    </source>
</evidence>
<organism evidence="2 3">
    <name type="scientific">Viridothelium virens</name>
    <name type="common">Speckled blister lichen</name>
    <name type="synonym">Trypethelium virens</name>
    <dbReference type="NCBI Taxonomy" id="1048519"/>
    <lineage>
        <taxon>Eukaryota</taxon>
        <taxon>Fungi</taxon>
        <taxon>Dikarya</taxon>
        <taxon>Ascomycota</taxon>
        <taxon>Pezizomycotina</taxon>
        <taxon>Dothideomycetes</taxon>
        <taxon>Dothideomycetes incertae sedis</taxon>
        <taxon>Trypetheliales</taxon>
        <taxon>Trypetheliaceae</taxon>
        <taxon>Viridothelium</taxon>
    </lineage>
</organism>
<sequence>MPLAFSHLRYPIPSLPLLHYHHQIPHEPSVLKQQSNIPSQARGGGDMSSGGFAARAQAGGARNENSGLTGGAGGRGASQGNQGNQGGN</sequence>
<dbReference type="Proteomes" id="UP000800092">
    <property type="component" value="Unassembled WGS sequence"/>
</dbReference>
<name>A0A6A6H3P1_VIRVR</name>
<feature type="region of interest" description="Disordered" evidence="1">
    <location>
        <begin position="26"/>
        <end position="88"/>
    </location>
</feature>
<accession>A0A6A6H3P1</accession>
<dbReference type="AlphaFoldDB" id="A0A6A6H3P1"/>
<protein>
    <submittedName>
        <fullName evidence="2">Uncharacterized protein</fullName>
    </submittedName>
</protein>
<feature type="compositionally biased region" description="Gly residues" evidence="1">
    <location>
        <begin position="68"/>
        <end position="88"/>
    </location>
</feature>